<feature type="transmembrane region" description="Helical" evidence="7">
    <location>
        <begin position="31"/>
        <end position="49"/>
    </location>
</feature>
<feature type="transmembrane region" description="Helical" evidence="7">
    <location>
        <begin position="265"/>
        <end position="291"/>
    </location>
</feature>
<evidence type="ECO:0000256" key="4">
    <source>
        <dbReference type="ARBA" id="ARBA00022989"/>
    </source>
</evidence>
<dbReference type="InterPro" id="IPR025405">
    <property type="entry name" value="DUF4131"/>
</dbReference>
<feature type="domain" description="DUF4131" evidence="9">
    <location>
        <begin position="56"/>
        <end position="202"/>
    </location>
</feature>
<name>A0ABS3KA80_9PROT</name>
<sequence length="719" mass="77076">MREAIRPLPSATIARLLHTLSEALAPEWQRLPLWLPVAMGIGILAYFSLRHEPDFPALWLALPLLASALSLVRRWPLAAWAVAMLGMGALGFGIASWHVQRLPPRLDLPSKAVIAEGVVGSVDRLPEGLRVTLTGPRLAAEGPELERSIRLRLRKNDPLLPVPGDRLRVRALVREPAMPAFPGAWDFQRNAFLQGLGGSGFAIGMAERLGDPLPASPFARLRGLVEGRIARQVPGGAGAVAAALLTGSQTAIPEDDMVAMRDSGLAHLLSVSGLHIAIVMGLSFGLVRFLLALSPWLALRCDGKVVAGPASLVVGLCYVLMTGAQVPMLRSFAMAALVTLGILLGRRALSLRTLAVAATAVMLMQPHAVMGPSFQMSFAAVLVLIAANEGAGPWMARWRSGKEWWRKPGLILIGLVMTSLLAGLATTPYGLHHFGRLQLYGVIANGIAVPLTSILVMPAGMAAMVLMPLGLESWALAPMGWGVEGILRVAHAVAGWPGAALLARPIPAWGLALTSLGMLWLCLWRGSWRLLGLPMLLAGSLSAGWAAPPDILVSSDARLIAFRTSEAVYLQRATGASSLVRESWLRSWAEEEAVPVPMEGRTADGALDCTPTACRFQPAPEGPAAMLLRPEKTRRKETPPPIQAAAYCSKAALLLSPEPIRGRCRDTAKVDRFTVWRDGPQAIWLDAAGPRILSDRAWRGQRPWMPPPPRPAWEKAAAQ</sequence>
<accession>A0ABS3KA80</accession>
<dbReference type="InterPro" id="IPR004477">
    <property type="entry name" value="ComEC_N"/>
</dbReference>
<feature type="transmembrane region" description="Helical" evidence="7">
    <location>
        <begin position="351"/>
        <end position="370"/>
    </location>
</feature>
<evidence type="ECO:0000256" key="1">
    <source>
        <dbReference type="ARBA" id="ARBA00004651"/>
    </source>
</evidence>
<evidence type="ECO:0000313" key="11">
    <source>
        <dbReference type="Proteomes" id="UP001518990"/>
    </source>
</evidence>
<keyword evidence="11" id="KW-1185">Reference proteome</keyword>
<evidence type="ECO:0000259" key="9">
    <source>
        <dbReference type="Pfam" id="PF13567"/>
    </source>
</evidence>
<dbReference type="EMBL" id="JACTNF010000005">
    <property type="protein sequence ID" value="MBO1074384.1"/>
    <property type="molecule type" value="Genomic_DNA"/>
</dbReference>
<dbReference type="Pfam" id="PF13567">
    <property type="entry name" value="DUF4131"/>
    <property type="match status" value="1"/>
</dbReference>
<keyword evidence="3 7" id="KW-0812">Transmembrane</keyword>
<reference evidence="10 11" key="1">
    <citation type="submission" date="2020-09" db="EMBL/GenBank/DDBJ databases">
        <title>Roseomonas.</title>
        <authorList>
            <person name="Zhu W."/>
        </authorList>
    </citation>
    <scope>NUCLEOTIDE SEQUENCE [LARGE SCALE GENOMIC DNA]</scope>
    <source>
        <strain evidence="10 11">1311</strain>
    </source>
</reference>
<dbReference type="PANTHER" id="PTHR30619:SF1">
    <property type="entry name" value="RECOMBINATION PROTEIN 2"/>
    <property type="match status" value="1"/>
</dbReference>
<evidence type="ECO:0000256" key="5">
    <source>
        <dbReference type="ARBA" id="ARBA00023136"/>
    </source>
</evidence>
<evidence type="ECO:0000259" key="8">
    <source>
        <dbReference type="Pfam" id="PF03772"/>
    </source>
</evidence>
<keyword evidence="5 7" id="KW-0472">Membrane</keyword>
<evidence type="ECO:0000256" key="6">
    <source>
        <dbReference type="SAM" id="MobiDB-lite"/>
    </source>
</evidence>
<feature type="transmembrane region" description="Helical" evidence="7">
    <location>
        <begin position="408"/>
        <end position="431"/>
    </location>
</feature>
<evidence type="ECO:0000256" key="7">
    <source>
        <dbReference type="SAM" id="Phobius"/>
    </source>
</evidence>
<feature type="transmembrane region" description="Helical" evidence="7">
    <location>
        <begin position="530"/>
        <end position="548"/>
    </location>
</feature>
<keyword evidence="2" id="KW-1003">Cell membrane</keyword>
<dbReference type="PANTHER" id="PTHR30619">
    <property type="entry name" value="DNA INTERNALIZATION/COMPETENCE PROTEIN COMEC/REC2"/>
    <property type="match status" value="1"/>
</dbReference>
<dbReference type="Proteomes" id="UP001518990">
    <property type="component" value="Unassembled WGS sequence"/>
</dbReference>
<feature type="transmembrane region" description="Helical" evidence="7">
    <location>
        <begin position="303"/>
        <end position="321"/>
    </location>
</feature>
<keyword evidence="4 7" id="KW-1133">Transmembrane helix</keyword>
<protein>
    <submittedName>
        <fullName evidence="10">ComEC family competence protein</fullName>
    </submittedName>
</protein>
<proteinExistence type="predicted"/>
<evidence type="ECO:0000256" key="3">
    <source>
        <dbReference type="ARBA" id="ARBA00022692"/>
    </source>
</evidence>
<feature type="region of interest" description="Disordered" evidence="6">
    <location>
        <begin position="698"/>
        <end position="719"/>
    </location>
</feature>
<feature type="transmembrane region" description="Helical" evidence="7">
    <location>
        <begin position="55"/>
        <end position="72"/>
    </location>
</feature>
<dbReference type="Pfam" id="PF03772">
    <property type="entry name" value="Competence"/>
    <property type="match status" value="1"/>
</dbReference>
<comment type="subcellular location">
    <subcellularLocation>
        <location evidence="1">Cell membrane</location>
        <topology evidence="1">Multi-pass membrane protein</topology>
    </subcellularLocation>
</comment>
<feature type="transmembrane region" description="Helical" evidence="7">
    <location>
        <begin position="506"/>
        <end position="523"/>
    </location>
</feature>
<feature type="domain" description="ComEC/Rec2-related protein" evidence="8">
    <location>
        <begin position="244"/>
        <end position="526"/>
    </location>
</feature>
<evidence type="ECO:0000256" key="2">
    <source>
        <dbReference type="ARBA" id="ARBA00022475"/>
    </source>
</evidence>
<feature type="transmembrane region" description="Helical" evidence="7">
    <location>
        <begin position="443"/>
        <end position="467"/>
    </location>
</feature>
<dbReference type="NCBIfam" id="TIGR00360">
    <property type="entry name" value="ComEC_N-term"/>
    <property type="match status" value="1"/>
</dbReference>
<gene>
    <name evidence="10" type="ORF">IAI60_07165</name>
</gene>
<evidence type="ECO:0000313" key="10">
    <source>
        <dbReference type="EMBL" id="MBO1074384.1"/>
    </source>
</evidence>
<comment type="caution">
    <text evidence="10">The sequence shown here is derived from an EMBL/GenBank/DDBJ whole genome shotgun (WGS) entry which is preliminary data.</text>
</comment>
<dbReference type="InterPro" id="IPR052159">
    <property type="entry name" value="Competence_DNA_uptake"/>
</dbReference>
<feature type="transmembrane region" description="Helical" evidence="7">
    <location>
        <begin position="79"/>
        <end position="99"/>
    </location>
</feature>
<organism evidence="10 11">
    <name type="scientific">Roseomonas marmotae</name>
    <dbReference type="NCBI Taxonomy" id="2768161"/>
    <lineage>
        <taxon>Bacteria</taxon>
        <taxon>Pseudomonadati</taxon>
        <taxon>Pseudomonadota</taxon>
        <taxon>Alphaproteobacteria</taxon>
        <taxon>Acetobacterales</taxon>
        <taxon>Roseomonadaceae</taxon>
        <taxon>Roseomonas</taxon>
    </lineage>
</organism>